<comment type="subunit">
    <text evidence="17">Homotetramer.</text>
</comment>
<comment type="function">
    <text evidence="18">Catalyzes the epimerization of the S- and R-forms of NAD(P)HX, a damaged form of NAD(P)H that is a result of enzymatic or heat-dependent hydration. This is a prerequisite for the S-specific NAD(P)H-hydrate dehydratase to allow the repair of both epimers of NAD(P)HX.</text>
</comment>
<feature type="binding site" evidence="17">
    <location>
        <begin position="372"/>
        <end position="376"/>
    </location>
    <ligand>
        <name>AMP</name>
        <dbReference type="ChEBI" id="CHEBI:456215"/>
    </ligand>
</feature>
<evidence type="ECO:0000256" key="12">
    <source>
        <dbReference type="ARBA" id="ARBA00023239"/>
    </source>
</evidence>
<comment type="similarity">
    <text evidence="18">Belongs to the NnrE/AIBP family.</text>
</comment>
<protein>
    <recommendedName>
        <fullName evidence="19">Bifunctional NAD(P)H-hydrate repair enzyme</fullName>
    </recommendedName>
    <alternativeName>
        <fullName evidence="19">Nicotinamide nucleotide repair protein</fullName>
    </alternativeName>
    <domain>
        <recommendedName>
            <fullName evidence="19">ADP-dependent (S)-NAD(P)H-hydrate dehydratase</fullName>
            <ecNumber evidence="19">4.2.1.136</ecNumber>
        </recommendedName>
        <alternativeName>
            <fullName evidence="19">ADP-dependent NAD(P)HX dehydratase</fullName>
        </alternativeName>
    </domain>
    <domain>
        <recommendedName>
            <fullName evidence="19">NAD(P)H-hydrate epimerase</fullName>
            <ecNumber evidence="19">5.1.99.6</ecNumber>
        </recommendedName>
    </domain>
</protein>
<comment type="catalytic activity">
    <reaction evidence="1 18 19">
        <text>(6R)-NADHX = (6S)-NADHX</text>
        <dbReference type="Rhea" id="RHEA:32215"/>
        <dbReference type="ChEBI" id="CHEBI:64074"/>
        <dbReference type="ChEBI" id="CHEBI:64075"/>
        <dbReference type="EC" id="5.1.99.6"/>
    </reaction>
</comment>
<comment type="similarity">
    <text evidence="17">Belongs to the NnrD/CARKD family.</text>
</comment>
<dbReference type="EC" id="5.1.99.6" evidence="19"/>
<feature type="binding site" evidence="18">
    <location>
        <position position="136"/>
    </location>
    <ligand>
        <name>(6S)-NADPHX</name>
        <dbReference type="ChEBI" id="CHEBI:64076"/>
    </ligand>
</feature>
<keyword evidence="7 17" id="KW-0067">ATP-binding</keyword>
<keyword evidence="8 17" id="KW-0521">NADP</keyword>
<evidence type="ECO:0000313" key="22">
    <source>
        <dbReference type="EMBL" id="MCB8881856.1"/>
    </source>
</evidence>
<dbReference type="PANTHER" id="PTHR12592:SF0">
    <property type="entry name" value="ATP-DEPENDENT (S)-NAD(P)H-HYDRATE DEHYDRATASE"/>
    <property type="match status" value="1"/>
</dbReference>
<dbReference type="InterPro" id="IPR000631">
    <property type="entry name" value="CARKD"/>
</dbReference>
<comment type="caution">
    <text evidence="22">The sequence shown here is derived from an EMBL/GenBank/DDBJ whole genome shotgun (WGS) entry which is preliminary data.</text>
</comment>
<organism evidence="22 23">
    <name type="scientific">Acidisoma cellulosilyticum</name>
    <dbReference type="NCBI Taxonomy" id="2802395"/>
    <lineage>
        <taxon>Bacteria</taxon>
        <taxon>Pseudomonadati</taxon>
        <taxon>Pseudomonadota</taxon>
        <taxon>Alphaproteobacteria</taxon>
        <taxon>Acetobacterales</taxon>
        <taxon>Acidocellaceae</taxon>
        <taxon>Acidisoma</taxon>
    </lineage>
</organism>
<evidence type="ECO:0000256" key="13">
    <source>
        <dbReference type="ARBA" id="ARBA00023268"/>
    </source>
</evidence>
<sequence length="464" mass="47350">MAAVDRAAPRLGVAGVTLMENAGRAVARAIIRRVAPCRTLVLCGPGNNGGNGYVIARHLAQEGWPVTVAALAEPNPGTDAAVMAAQWRGPRTEFTEQAAGRADLVIDAIFGAGLSRDIEESVSKVLSSAKRIVAVDVPSGLDGATGQPKGRVAPADFTVTFFRLKPGHLLLPGRELCGEIVLADIGMPAGVLLTDQVKTFANGPDLWDIPPLAMAGQKYTRGMLTVLAGSEMAGAARMASLGARRAGAGLLTIVVAGNGDVLRATEPGLIVTESPVDELLQDQRRKTWICGPGLGIDRARATLPQLIAAGRQIVADADALGACAGAPEKLRGVTIITPHGGEFAKLFGPVGQDKLAAVRAAARRIDAVVVLKGADTVIAAPDGRAAINHNAPPSLATAGSGDVLAGIIAGLLTQGMAPWSAAAAGVWLHGEAANLADPDSGGAGLIAEDLADGLRRALAALQRR</sequence>
<feature type="domain" description="YjeF C-terminal" evidence="20">
    <location>
        <begin position="201"/>
        <end position="461"/>
    </location>
</feature>
<dbReference type="InterPro" id="IPR029056">
    <property type="entry name" value="Ribokinase-like"/>
</dbReference>
<dbReference type="PIRSF" id="PIRSF017184">
    <property type="entry name" value="Nnr"/>
    <property type="match status" value="1"/>
</dbReference>
<evidence type="ECO:0000256" key="14">
    <source>
        <dbReference type="ARBA" id="ARBA00025153"/>
    </source>
</evidence>
<reference evidence="22 23" key="1">
    <citation type="journal article" date="2021" name="Microorganisms">
        <title>Acidisoma silvae sp. nov. and Acidisomacellulosilytica sp. nov., Two Acidophilic Bacteria Isolated from Decaying Wood, Hydrolyzing Cellulose and Producing Poly-3-hydroxybutyrate.</title>
        <authorList>
            <person name="Mieszkin S."/>
            <person name="Pouder E."/>
            <person name="Uroz S."/>
            <person name="Simon-Colin C."/>
            <person name="Alain K."/>
        </authorList>
    </citation>
    <scope>NUCLEOTIDE SEQUENCE [LARGE SCALE GENOMIC DNA]</scope>
    <source>
        <strain evidence="22 23">HW T5.17</strain>
    </source>
</reference>
<evidence type="ECO:0000256" key="11">
    <source>
        <dbReference type="ARBA" id="ARBA00023235"/>
    </source>
</evidence>
<comment type="caution">
    <text evidence="18">Lacks conserved residue(s) required for the propagation of feature annotation.</text>
</comment>
<evidence type="ECO:0000256" key="6">
    <source>
        <dbReference type="ARBA" id="ARBA00022741"/>
    </source>
</evidence>
<evidence type="ECO:0000256" key="17">
    <source>
        <dbReference type="HAMAP-Rule" id="MF_01965"/>
    </source>
</evidence>
<feature type="binding site" evidence="18">
    <location>
        <position position="107"/>
    </location>
    <ligand>
        <name>K(+)</name>
        <dbReference type="ChEBI" id="CHEBI:29103"/>
    </ligand>
</feature>
<dbReference type="HAMAP" id="MF_01965">
    <property type="entry name" value="NADHX_dehydratase"/>
    <property type="match status" value="1"/>
</dbReference>
<dbReference type="GO" id="GO:0052856">
    <property type="term" value="F:NAD(P)HX epimerase activity"/>
    <property type="evidence" value="ECO:0007669"/>
    <property type="project" value="UniProtKB-UniRule"/>
</dbReference>
<dbReference type="HAMAP" id="MF_01966">
    <property type="entry name" value="NADHX_epimerase"/>
    <property type="match status" value="1"/>
</dbReference>
<comment type="cofactor">
    <cofactor evidence="17">
        <name>Mg(2+)</name>
        <dbReference type="ChEBI" id="CHEBI:18420"/>
    </cofactor>
</comment>
<evidence type="ECO:0000256" key="4">
    <source>
        <dbReference type="ARBA" id="ARBA00009524"/>
    </source>
</evidence>
<dbReference type="Gene3D" id="3.40.1190.20">
    <property type="match status" value="1"/>
</dbReference>
<dbReference type="GO" id="GO:0046872">
    <property type="term" value="F:metal ion binding"/>
    <property type="evidence" value="ECO:0007669"/>
    <property type="project" value="UniProtKB-UniRule"/>
</dbReference>
<dbReference type="InterPro" id="IPR036652">
    <property type="entry name" value="YjeF_N_dom_sf"/>
</dbReference>
<dbReference type="GO" id="GO:0005524">
    <property type="term" value="F:ATP binding"/>
    <property type="evidence" value="ECO:0007669"/>
    <property type="project" value="UniProtKB-UniRule"/>
</dbReference>
<feature type="binding site" evidence="17">
    <location>
        <position position="402"/>
    </location>
    <ligand>
        <name>(6S)-NADPHX</name>
        <dbReference type="ChEBI" id="CHEBI:64076"/>
    </ligand>
</feature>
<evidence type="ECO:0000256" key="19">
    <source>
        <dbReference type="PIRNR" id="PIRNR017184"/>
    </source>
</evidence>
<comment type="similarity">
    <text evidence="3 19">In the N-terminal section; belongs to the NnrE/AIBP family.</text>
</comment>
<accession>A0A963Z3D1</accession>
<feature type="binding site" evidence="18">
    <location>
        <begin position="111"/>
        <end position="117"/>
    </location>
    <ligand>
        <name>(6S)-NADPHX</name>
        <dbReference type="ChEBI" id="CHEBI:64076"/>
    </ligand>
</feature>
<dbReference type="NCBIfam" id="TIGR00197">
    <property type="entry name" value="yjeF_nterm"/>
    <property type="match status" value="1"/>
</dbReference>
<feature type="binding site" evidence="17">
    <location>
        <position position="293"/>
    </location>
    <ligand>
        <name>(6S)-NADPHX</name>
        <dbReference type="ChEBI" id="CHEBI:64076"/>
    </ligand>
</feature>
<dbReference type="InterPro" id="IPR017953">
    <property type="entry name" value="Carbohydrate_kinase_pred_CS"/>
</dbReference>
<feature type="binding site" evidence="18">
    <location>
        <begin position="47"/>
        <end position="51"/>
    </location>
    <ligand>
        <name>(6S)-NADPHX</name>
        <dbReference type="ChEBI" id="CHEBI:64076"/>
    </ligand>
</feature>
<feature type="domain" description="YjeF N-terminal" evidence="21">
    <location>
        <begin position="1"/>
        <end position="193"/>
    </location>
</feature>
<evidence type="ECO:0000256" key="9">
    <source>
        <dbReference type="ARBA" id="ARBA00022958"/>
    </source>
</evidence>
<dbReference type="Pfam" id="PF03853">
    <property type="entry name" value="YjeF_N"/>
    <property type="match status" value="1"/>
</dbReference>
<evidence type="ECO:0000256" key="18">
    <source>
        <dbReference type="HAMAP-Rule" id="MF_01966"/>
    </source>
</evidence>
<evidence type="ECO:0000313" key="23">
    <source>
        <dbReference type="Proteomes" id="UP000721844"/>
    </source>
</evidence>
<evidence type="ECO:0000256" key="3">
    <source>
        <dbReference type="ARBA" id="ARBA00006001"/>
    </source>
</evidence>
<evidence type="ECO:0000256" key="16">
    <source>
        <dbReference type="ARBA" id="ARBA00049209"/>
    </source>
</evidence>
<feature type="binding site" evidence="17">
    <location>
        <position position="401"/>
    </location>
    <ligand>
        <name>AMP</name>
        <dbReference type="ChEBI" id="CHEBI:456215"/>
    </ligand>
</feature>
<dbReference type="PANTHER" id="PTHR12592">
    <property type="entry name" value="ATP-DEPENDENT (S)-NAD(P)H-HYDRATE DEHYDRATASE FAMILY MEMBER"/>
    <property type="match status" value="1"/>
</dbReference>
<keyword evidence="5 18" id="KW-0479">Metal-binding</keyword>
<dbReference type="GO" id="GO:0046496">
    <property type="term" value="P:nicotinamide nucleotide metabolic process"/>
    <property type="evidence" value="ECO:0007669"/>
    <property type="project" value="UniProtKB-UniRule"/>
</dbReference>
<dbReference type="SUPFAM" id="SSF53613">
    <property type="entry name" value="Ribokinase-like"/>
    <property type="match status" value="1"/>
</dbReference>
<gene>
    <name evidence="18" type="primary">nnrE</name>
    <name evidence="17" type="synonym">nnrD</name>
    <name evidence="22" type="ORF">ACELLULO517_16530</name>
</gene>
<dbReference type="PROSITE" id="PS51383">
    <property type="entry name" value="YJEF_C_3"/>
    <property type="match status" value="1"/>
</dbReference>
<keyword evidence="11 18" id="KW-0413">Isomerase</keyword>
<evidence type="ECO:0000256" key="1">
    <source>
        <dbReference type="ARBA" id="ARBA00000013"/>
    </source>
</evidence>
<feature type="binding site" evidence="17">
    <location>
        <position position="339"/>
    </location>
    <ligand>
        <name>(6S)-NADPHX</name>
        <dbReference type="ChEBI" id="CHEBI:64076"/>
    </ligand>
</feature>
<dbReference type="EC" id="4.2.1.136" evidence="19"/>
<keyword evidence="12 17" id="KW-0456">Lyase</keyword>
<keyword evidence="9 18" id="KW-0630">Potassium</keyword>
<dbReference type="SUPFAM" id="SSF64153">
    <property type="entry name" value="YjeF N-terminal domain-like"/>
    <property type="match status" value="1"/>
</dbReference>
<dbReference type="EMBL" id="JAESVA010000005">
    <property type="protein sequence ID" value="MCB8881856.1"/>
    <property type="molecule type" value="Genomic_DNA"/>
</dbReference>
<dbReference type="Gene3D" id="3.40.50.10260">
    <property type="entry name" value="YjeF N-terminal domain"/>
    <property type="match status" value="1"/>
</dbReference>
<keyword evidence="6 17" id="KW-0547">Nucleotide-binding</keyword>
<dbReference type="Proteomes" id="UP000721844">
    <property type="component" value="Unassembled WGS sequence"/>
</dbReference>
<comment type="catalytic activity">
    <reaction evidence="15 17 19">
        <text>(6S)-NADHX + ADP = AMP + phosphate + NADH + H(+)</text>
        <dbReference type="Rhea" id="RHEA:32223"/>
        <dbReference type="ChEBI" id="CHEBI:15378"/>
        <dbReference type="ChEBI" id="CHEBI:43474"/>
        <dbReference type="ChEBI" id="CHEBI:57945"/>
        <dbReference type="ChEBI" id="CHEBI:64074"/>
        <dbReference type="ChEBI" id="CHEBI:456215"/>
        <dbReference type="ChEBI" id="CHEBI:456216"/>
        <dbReference type="EC" id="4.2.1.136"/>
    </reaction>
</comment>
<proteinExistence type="inferred from homology"/>
<comment type="similarity">
    <text evidence="4 19">In the C-terminal section; belongs to the NnrD/CARKD family.</text>
</comment>
<feature type="binding site" evidence="18">
    <location>
        <position position="48"/>
    </location>
    <ligand>
        <name>K(+)</name>
        <dbReference type="ChEBI" id="CHEBI:29103"/>
    </ligand>
</feature>
<feature type="binding site" evidence="18">
    <location>
        <position position="139"/>
    </location>
    <ligand>
        <name>K(+)</name>
        <dbReference type="ChEBI" id="CHEBI:29103"/>
    </ligand>
</feature>
<dbReference type="PROSITE" id="PS51385">
    <property type="entry name" value="YJEF_N"/>
    <property type="match status" value="1"/>
</dbReference>
<keyword evidence="23" id="KW-1185">Reference proteome</keyword>
<dbReference type="InterPro" id="IPR004443">
    <property type="entry name" value="YjeF_N_dom"/>
</dbReference>
<evidence type="ECO:0000256" key="15">
    <source>
        <dbReference type="ARBA" id="ARBA00048238"/>
    </source>
</evidence>
<evidence type="ECO:0000256" key="2">
    <source>
        <dbReference type="ARBA" id="ARBA00000909"/>
    </source>
</evidence>
<dbReference type="NCBIfam" id="TIGR00196">
    <property type="entry name" value="yjeF_cterm"/>
    <property type="match status" value="1"/>
</dbReference>
<comment type="function">
    <text evidence="14 19">Bifunctional enzyme that catalyzes the epimerization of the S- and R-forms of NAD(P)HX and the dehydration of the S-form of NAD(P)HX at the expense of ADP, which is converted to AMP. This allows the repair of both epimers of NAD(P)HX, a damaged form of NAD(P)H that is a result of enzymatic or heat-dependent hydration.</text>
</comment>
<comment type="catalytic activity">
    <reaction evidence="16 17 19">
        <text>(6S)-NADPHX + ADP = AMP + phosphate + NADPH + H(+)</text>
        <dbReference type="Rhea" id="RHEA:32235"/>
        <dbReference type="ChEBI" id="CHEBI:15378"/>
        <dbReference type="ChEBI" id="CHEBI:43474"/>
        <dbReference type="ChEBI" id="CHEBI:57783"/>
        <dbReference type="ChEBI" id="CHEBI:64076"/>
        <dbReference type="ChEBI" id="CHEBI:456215"/>
        <dbReference type="ChEBI" id="CHEBI:456216"/>
        <dbReference type="EC" id="4.2.1.136"/>
    </reaction>
</comment>
<evidence type="ECO:0000259" key="20">
    <source>
        <dbReference type="PROSITE" id="PS51383"/>
    </source>
</evidence>
<evidence type="ECO:0000256" key="5">
    <source>
        <dbReference type="ARBA" id="ARBA00022723"/>
    </source>
</evidence>
<dbReference type="GO" id="GO:0110051">
    <property type="term" value="P:metabolite repair"/>
    <property type="evidence" value="ECO:0007669"/>
    <property type="project" value="TreeGrafter"/>
</dbReference>
<evidence type="ECO:0000256" key="10">
    <source>
        <dbReference type="ARBA" id="ARBA00023027"/>
    </source>
</evidence>
<feature type="binding site" evidence="17">
    <location>
        <position position="235"/>
    </location>
    <ligand>
        <name>(6S)-NADPHX</name>
        <dbReference type="ChEBI" id="CHEBI:64076"/>
    </ligand>
</feature>
<keyword evidence="13" id="KW-0511">Multifunctional enzyme</keyword>
<comment type="cofactor">
    <cofactor evidence="18 19">
        <name>K(+)</name>
        <dbReference type="ChEBI" id="CHEBI:29103"/>
    </cofactor>
    <text evidence="18 19">Binds 1 potassium ion per subunit.</text>
</comment>
<dbReference type="Pfam" id="PF01256">
    <property type="entry name" value="Carb_kinase"/>
    <property type="match status" value="1"/>
</dbReference>
<dbReference type="AlphaFoldDB" id="A0A963Z3D1"/>
<comment type="catalytic activity">
    <reaction evidence="2 18 19">
        <text>(6R)-NADPHX = (6S)-NADPHX</text>
        <dbReference type="Rhea" id="RHEA:32227"/>
        <dbReference type="ChEBI" id="CHEBI:64076"/>
        <dbReference type="ChEBI" id="CHEBI:64077"/>
        <dbReference type="EC" id="5.1.99.6"/>
    </reaction>
</comment>
<dbReference type="CDD" id="cd01171">
    <property type="entry name" value="YXKO-related"/>
    <property type="match status" value="1"/>
</dbReference>
<name>A0A963Z3D1_9PROT</name>
<keyword evidence="10 17" id="KW-0520">NAD</keyword>
<dbReference type="GO" id="GO:0052855">
    <property type="term" value="F:ADP-dependent NAD(P)H-hydrate dehydratase activity"/>
    <property type="evidence" value="ECO:0007669"/>
    <property type="project" value="UniProtKB-UniRule"/>
</dbReference>
<dbReference type="InterPro" id="IPR030677">
    <property type="entry name" value="Nnr"/>
</dbReference>
<dbReference type="PROSITE" id="PS01050">
    <property type="entry name" value="YJEF_C_2"/>
    <property type="match status" value="1"/>
</dbReference>
<evidence type="ECO:0000256" key="7">
    <source>
        <dbReference type="ARBA" id="ARBA00022840"/>
    </source>
</evidence>
<evidence type="ECO:0000259" key="21">
    <source>
        <dbReference type="PROSITE" id="PS51385"/>
    </source>
</evidence>
<evidence type="ECO:0000256" key="8">
    <source>
        <dbReference type="ARBA" id="ARBA00022857"/>
    </source>
</evidence>
<comment type="function">
    <text evidence="17">Catalyzes the dehydration of the S-form of NAD(P)HX at the expense of ADP, which is converted to AMP. Together with NAD(P)HX epimerase, which catalyzes the epimerization of the S- and R-forms, the enzyme allows the repair of both epimers of NAD(P)HX, a damaged form of NAD(P)H that is a result of enzymatic or heat-dependent hydration.</text>
</comment>